<dbReference type="EMBL" id="JACRDE010000217">
    <property type="protein sequence ID" value="MBI5249422.1"/>
    <property type="molecule type" value="Genomic_DNA"/>
</dbReference>
<evidence type="ECO:0000313" key="7">
    <source>
        <dbReference type="EMBL" id="MBI5249422.1"/>
    </source>
</evidence>
<dbReference type="FunFam" id="1.20.1090.10:FF:000001">
    <property type="entry name" value="Aldehyde-alcohol dehydrogenase"/>
    <property type="match status" value="1"/>
</dbReference>
<evidence type="ECO:0000256" key="1">
    <source>
        <dbReference type="ARBA" id="ARBA00001962"/>
    </source>
</evidence>
<sequence>MIQELGNFQIKTRIVFGRGGLSSLGEIAKKSGAGKFILVADPALEKHGVIRKAMASLSEAGMSGQVFQGVEPEPYLDNVEKAASLGKDLDADLVIGLGGGSAMDTAKATAVLLTNGGKAEDYVGLNKVELPGAATIMIPTTAGTGAEVTFTAVFTNRETKAKGGINSPHLFPDIALLDPEVTLSLPPGATAQTGMDAMTHAVESVSSRSSTIFTEALALTAVRLIGDNLRRAVFHGDDIEARENMLMGSLFAGLALADAGVGAAHALAYPLGGYYRVPHGLANAILIPYVMEFNLPAAEREFAMIARAMGEPVDGLPVRRAADAAVDAIRTLCEDIGIPSSLSEIGILVDDIPKLVEGALKVTRPVENNPRKLEKEEAQYIYERAFC</sequence>
<dbReference type="AlphaFoldDB" id="A0A9D6V108"/>
<dbReference type="PANTHER" id="PTHR11496">
    <property type="entry name" value="ALCOHOL DEHYDROGENASE"/>
    <property type="match status" value="1"/>
</dbReference>
<dbReference type="PROSITE" id="PS00913">
    <property type="entry name" value="ADH_IRON_1"/>
    <property type="match status" value="1"/>
</dbReference>
<accession>A0A9D6V108</accession>
<dbReference type="InterPro" id="IPR018211">
    <property type="entry name" value="ADH_Fe_CS"/>
</dbReference>
<protein>
    <submittedName>
        <fullName evidence="7">Iron-containing alcohol dehydrogenase</fullName>
    </submittedName>
</protein>
<evidence type="ECO:0000259" key="6">
    <source>
        <dbReference type="Pfam" id="PF25137"/>
    </source>
</evidence>
<evidence type="ECO:0000256" key="3">
    <source>
        <dbReference type="ARBA" id="ARBA00023002"/>
    </source>
</evidence>
<evidence type="ECO:0000259" key="5">
    <source>
        <dbReference type="Pfam" id="PF00465"/>
    </source>
</evidence>
<feature type="domain" description="Fe-containing alcohol dehydrogenase-like C-terminal" evidence="6">
    <location>
        <begin position="190"/>
        <end position="386"/>
    </location>
</feature>
<evidence type="ECO:0000313" key="8">
    <source>
        <dbReference type="Proteomes" id="UP000807825"/>
    </source>
</evidence>
<gene>
    <name evidence="7" type="ORF">HY912_08000</name>
</gene>
<organism evidence="7 8">
    <name type="scientific">Desulfomonile tiedjei</name>
    <dbReference type="NCBI Taxonomy" id="2358"/>
    <lineage>
        <taxon>Bacteria</taxon>
        <taxon>Pseudomonadati</taxon>
        <taxon>Thermodesulfobacteriota</taxon>
        <taxon>Desulfomonilia</taxon>
        <taxon>Desulfomonilales</taxon>
        <taxon>Desulfomonilaceae</taxon>
        <taxon>Desulfomonile</taxon>
    </lineage>
</organism>
<evidence type="ECO:0000256" key="4">
    <source>
        <dbReference type="ARBA" id="ARBA00023027"/>
    </source>
</evidence>
<dbReference type="Gene3D" id="3.40.50.1970">
    <property type="match status" value="1"/>
</dbReference>
<dbReference type="CDD" id="cd08551">
    <property type="entry name" value="Fe-ADH"/>
    <property type="match status" value="1"/>
</dbReference>
<dbReference type="Pfam" id="PF00465">
    <property type="entry name" value="Fe-ADH"/>
    <property type="match status" value="1"/>
</dbReference>
<dbReference type="Proteomes" id="UP000807825">
    <property type="component" value="Unassembled WGS sequence"/>
</dbReference>
<comment type="cofactor">
    <cofactor evidence="1">
        <name>Fe cation</name>
        <dbReference type="ChEBI" id="CHEBI:24875"/>
    </cofactor>
</comment>
<proteinExistence type="inferred from homology"/>
<dbReference type="InterPro" id="IPR001670">
    <property type="entry name" value="ADH_Fe/GldA"/>
</dbReference>
<keyword evidence="3" id="KW-0560">Oxidoreductase</keyword>
<dbReference type="PROSITE" id="PS00060">
    <property type="entry name" value="ADH_IRON_2"/>
    <property type="match status" value="1"/>
</dbReference>
<dbReference type="SUPFAM" id="SSF56796">
    <property type="entry name" value="Dehydroquinate synthase-like"/>
    <property type="match status" value="1"/>
</dbReference>
<evidence type="ECO:0000256" key="2">
    <source>
        <dbReference type="ARBA" id="ARBA00007358"/>
    </source>
</evidence>
<dbReference type="GO" id="GO:0046872">
    <property type="term" value="F:metal ion binding"/>
    <property type="evidence" value="ECO:0007669"/>
    <property type="project" value="InterPro"/>
</dbReference>
<dbReference type="InterPro" id="IPR039697">
    <property type="entry name" value="Alcohol_dehydrogenase_Fe"/>
</dbReference>
<dbReference type="PANTHER" id="PTHR11496:SF102">
    <property type="entry name" value="ALCOHOL DEHYDROGENASE 4"/>
    <property type="match status" value="1"/>
</dbReference>
<name>A0A9D6V108_9BACT</name>
<dbReference type="Pfam" id="PF25137">
    <property type="entry name" value="ADH_Fe_C"/>
    <property type="match status" value="1"/>
</dbReference>
<reference evidence="7" key="1">
    <citation type="submission" date="2020-07" db="EMBL/GenBank/DDBJ databases">
        <title>Huge and variable diversity of episymbiotic CPR bacteria and DPANN archaea in groundwater ecosystems.</title>
        <authorList>
            <person name="He C.Y."/>
            <person name="Keren R."/>
            <person name="Whittaker M."/>
            <person name="Farag I.F."/>
            <person name="Doudna J."/>
            <person name="Cate J.H.D."/>
            <person name="Banfield J.F."/>
        </authorList>
    </citation>
    <scope>NUCLEOTIDE SEQUENCE</scope>
    <source>
        <strain evidence="7">NC_groundwater_1664_Pr3_B-0.1um_52_9</strain>
    </source>
</reference>
<feature type="domain" description="Alcohol dehydrogenase iron-type/glycerol dehydrogenase GldA" evidence="5">
    <location>
        <begin position="12"/>
        <end position="179"/>
    </location>
</feature>
<dbReference type="Gene3D" id="1.20.1090.10">
    <property type="entry name" value="Dehydroquinate synthase-like - alpha domain"/>
    <property type="match status" value="1"/>
</dbReference>
<keyword evidence="4" id="KW-0520">NAD</keyword>
<dbReference type="InterPro" id="IPR056798">
    <property type="entry name" value="ADH_Fe_C"/>
</dbReference>
<dbReference type="GO" id="GO:0004022">
    <property type="term" value="F:alcohol dehydrogenase (NAD+) activity"/>
    <property type="evidence" value="ECO:0007669"/>
    <property type="project" value="TreeGrafter"/>
</dbReference>
<comment type="caution">
    <text evidence="7">The sequence shown here is derived from an EMBL/GenBank/DDBJ whole genome shotgun (WGS) entry which is preliminary data.</text>
</comment>
<dbReference type="FunFam" id="3.40.50.1970:FF:000003">
    <property type="entry name" value="Alcohol dehydrogenase, iron-containing"/>
    <property type="match status" value="1"/>
</dbReference>
<comment type="similarity">
    <text evidence="2">Belongs to the iron-containing alcohol dehydrogenase family.</text>
</comment>